<evidence type="ECO:0000313" key="10">
    <source>
        <dbReference type="Proteomes" id="UP001600888"/>
    </source>
</evidence>
<feature type="compositionally biased region" description="Polar residues" evidence="6">
    <location>
        <begin position="296"/>
        <end position="313"/>
    </location>
</feature>
<organism evidence="9 10">
    <name type="scientific">Diaporthe vaccinii</name>
    <dbReference type="NCBI Taxonomy" id="105482"/>
    <lineage>
        <taxon>Eukaryota</taxon>
        <taxon>Fungi</taxon>
        <taxon>Dikarya</taxon>
        <taxon>Ascomycota</taxon>
        <taxon>Pezizomycotina</taxon>
        <taxon>Sordariomycetes</taxon>
        <taxon>Sordariomycetidae</taxon>
        <taxon>Diaporthales</taxon>
        <taxon>Diaporthaceae</taxon>
        <taxon>Diaporthe</taxon>
        <taxon>Diaporthe eres species complex</taxon>
    </lineage>
</organism>
<sequence>MDSLIPRSFDLSETRQPNLYAATIVPGFFALVCVSLRFWSRWTNRAGFWLDDWLIVCALICAIGLWATAFWWVPRALGKHIQTFGPNVVEDMFIGLFACELTYTGVIVFVKLSILALYWRIFSKTNIKLPIAILSTFVLMWGVAVFLLTLLQCIPTRGFWDKTIQSSCNVDSQKFLFSISIPNILLDVALLALPAPYVMSLHIPTSQKRALVSIFTLGGFVCIASIMRLIAVVNQKEDADMTWNLIGQATWAVVEVNFAVISACLPTMRPVWLAIRKKSRGTKLSEDLSYQHAANSASKQLAQPSSTTEILSSHTDDEDRQLYSNIPGPRGNGSQYGLAGNPYAAGKTVAIPLPTIQPQYGHDPGAIRVENEWDVEYSQRNHRQEM</sequence>
<protein>
    <recommendedName>
        <fullName evidence="8">Rhodopsin domain-containing protein</fullName>
    </recommendedName>
</protein>
<gene>
    <name evidence="9" type="ORF">FJTKL_09760</name>
</gene>
<dbReference type="EMBL" id="JBAWTH010000041">
    <property type="protein sequence ID" value="KAL2283716.1"/>
    <property type="molecule type" value="Genomic_DNA"/>
</dbReference>
<dbReference type="PANTHER" id="PTHR33048:SF47">
    <property type="entry name" value="INTEGRAL MEMBRANE PROTEIN-RELATED"/>
    <property type="match status" value="1"/>
</dbReference>
<feature type="transmembrane region" description="Helical" evidence="7">
    <location>
        <begin position="131"/>
        <end position="155"/>
    </location>
</feature>
<feature type="transmembrane region" description="Helical" evidence="7">
    <location>
        <begin position="210"/>
        <end position="231"/>
    </location>
</feature>
<feature type="region of interest" description="Disordered" evidence="6">
    <location>
        <begin position="296"/>
        <end position="319"/>
    </location>
</feature>
<evidence type="ECO:0000256" key="4">
    <source>
        <dbReference type="ARBA" id="ARBA00023136"/>
    </source>
</evidence>
<keyword evidence="10" id="KW-1185">Reference proteome</keyword>
<dbReference type="InterPro" id="IPR049326">
    <property type="entry name" value="Rhodopsin_dom_fungi"/>
</dbReference>
<evidence type="ECO:0000256" key="6">
    <source>
        <dbReference type="SAM" id="MobiDB-lite"/>
    </source>
</evidence>
<evidence type="ECO:0000259" key="8">
    <source>
        <dbReference type="Pfam" id="PF20684"/>
    </source>
</evidence>
<comment type="subcellular location">
    <subcellularLocation>
        <location evidence="1">Membrane</location>
        <topology evidence="1">Multi-pass membrane protein</topology>
    </subcellularLocation>
</comment>
<feature type="transmembrane region" description="Helical" evidence="7">
    <location>
        <begin position="52"/>
        <end position="73"/>
    </location>
</feature>
<evidence type="ECO:0000313" key="9">
    <source>
        <dbReference type="EMBL" id="KAL2283716.1"/>
    </source>
</evidence>
<keyword evidence="4 7" id="KW-0472">Membrane</keyword>
<name>A0ABR4EMQ4_9PEZI</name>
<feature type="transmembrane region" description="Helical" evidence="7">
    <location>
        <begin position="251"/>
        <end position="275"/>
    </location>
</feature>
<feature type="transmembrane region" description="Helical" evidence="7">
    <location>
        <begin position="175"/>
        <end position="198"/>
    </location>
</feature>
<dbReference type="Proteomes" id="UP001600888">
    <property type="component" value="Unassembled WGS sequence"/>
</dbReference>
<evidence type="ECO:0000256" key="7">
    <source>
        <dbReference type="SAM" id="Phobius"/>
    </source>
</evidence>
<comment type="caution">
    <text evidence="9">The sequence shown here is derived from an EMBL/GenBank/DDBJ whole genome shotgun (WGS) entry which is preliminary data.</text>
</comment>
<reference evidence="9 10" key="1">
    <citation type="submission" date="2024-03" db="EMBL/GenBank/DDBJ databases">
        <title>A high-quality draft genome sequence of Diaporthe vaccinii, a causative agent of upright dieback and viscid rot disease in cranberry plants.</title>
        <authorList>
            <person name="Sarrasin M."/>
            <person name="Lang B.F."/>
            <person name="Burger G."/>
        </authorList>
    </citation>
    <scope>NUCLEOTIDE SEQUENCE [LARGE SCALE GENOMIC DNA]</scope>
    <source>
        <strain evidence="9 10">IS7</strain>
    </source>
</reference>
<evidence type="ECO:0000256" key="2">
    <source>
        <dbReference type="ARBA" id="ARBA00022692"/>
    </source>
</evidence>
<comment type="similarity">
    <text evidence="5">Belongs to the SAT4 family.</text>
</comment>
<evidence type="ECO:0000256" key="3">
    <source>
        <dbReference type="ARBA" id="ARBA00022989"/>
    </source>
</evidence>
<evidence type="ECO:0000256" key="5">
    <source>
        <dbReference type="ARBA" id="ARBA00038359"/>
    </source>
</evidence>
<keyword evidence="2 7" id="KW-0812">Transmembrane</keyword>
<dbReference type="Pfam" id="PF20684">
    <property type="entry name" value="Fung_rhodopsin"/>
    <property type="match status" value="1"/>
</dbReference>
<evidence type="ECO:0000256" key="1">
    <source>
        <dbReference type="ARBA" id="ARBA00004141"/>
    </source>
</evidence>
<feature type="transmembrane region" description="Helical" evidence="7">
    <location>
        <begin position="93"/>
        <end position="119"/>
    </location>
</feature>
<proteinExistence type="inferred from homology"/>
<dbReference type="PANTHER" id="PTHR33048">
    <property type="entry name" value="PTH11-LIKE INTEGRAL MEMBRANE PROTEIN (AFU_ORTHOLOGUE AFUA_5G11245)"/>
    <property type="match status" value="1"/>
</dbReference>
<dbReference type="InterPro" id="IPR052337">
    <property type="entry name" value="SAT4-like"/>
</dbReference>
<feature type="transmembrane region" description="Helical" evidence="7">
    <location>
        <begin position="20"/>
        <end position="40"/>
    </location>
</feature>
<accession>A0ABR4EMQ4</accession>
<keyword evidence="3 7" id="KW-1133">Transmembrane helix</keyword>
<feature type="domain" description="Rhodopsin" evidence="8">
    <location>
        <begin position="36"/>
        <end position="271"/>
    </location>
</feature>